<comment type="caution">
    <text evidence="2">The sequence shown here is derived from an EMBL/GenBank/DDBJ whole genome shotgun (WGS) entry which is preliminary data.</text>
</comment>
<organism evidence="2 3">
    <name type="scientific">Butyricimonas hominis</name>
    <dbReference type="NCBI Taxonomy" id="2763032"/>
    <lineage>
        <taxon>Bacteria</taxon>
        <taxon>Pseudomonadati</taxon>
        <taxon>Bacteroidota</taxon>
        <taxon>Bacteroidia</taxon>
        <taxon>Bacteroidales</taxon>
        <taxon>Odoribacteraceae</taxon>
        <taxon>Butyricimonas</taxon>
    </lineage>
</organism>
<keyword evidence="3" id="KW-1185">Reference proteome</keyword>
<name>A0ABR7CY69_9BACT</name>
<dbReference type="RefSeq" id="WP_186975339.1">
    <property type="nucleotide sequence ID" value="NZ_JACOOH010000002.1"/>
</dbReference>
<evidence type="ECO:0000256" key="1">
    <source>
        <dbReference type="SAM" id="MobiDB-lite"/>
    </source>
</evidence>
<proteinExistence type="predicted"/>
<accession>A0ABR7CY69</accession>
<evidence type="ECO:0000313" key="3">
    <source>
        <dbReference type="Proteomes" id="UP000646484"/>
    </source>
</evidence>
<feature type="region of interest" description="Disordered" evidence="1">
    <location>
        <begin position="271"/>
        <end position="296"/>
    </location>
</feature>
<protein>
    <submittedName>
        <fullName evidence="2">Uncharacterized protein</fullName>
    </submittedName>
</protein>
<feature type="compositionally biased region" description="Basic and acidic residues" evidence="1">
    <location>
        <begin position="271"/>
        <end position="288"/>
    </location>
</feature>
<dbReference type="EMBL" id="JACOOH010000002">
    <property type="protein sequence ID" value="MBC5620627.1"/>
    <property type="molecule type" value="Genomic_DNA"/>
</dbReference>
<sequence length="349" mass="38022">MRKRIVGCSSVRGTLLDQVHYPHPFEPGVTVVRLLSNKKVKLNETVAKNDAAFGGLGREGGYLLPGAKVGFPYTGREASGHSRFVGVNAVTGVSTAVKIDPETPYDPEQSVSKQYTYLIDYPNLILAAGKVPPIAVTVTLDREARKISCVQAADTTLGTNRNPDDVGYCVLYDPTSKTCIVQRLRARSEEGSTSTAIPANVNLDTLFAYVFTARANGKPTSDSECKLQGDSNLVAINRIAKDMKLKFPLAGAIDKLNAAVDMELARRATERERLREAEEEKREEEKARRIASGENAAVAAEERDALLDSILDDVSGVEDAPGEHARQFDERMQVLADTIFTLKKKHESG</sequence>
<evidence type="ECO:0000313" key="2">
    <source>
        <dbReference type="EMBL" id="MBC5620627.1"/>
    </source>
</evidence>
<gene>
    <name evidence="2" type="ORF">H8S64_05905</name>
</gene>
<dbReference type="Proteomes" id="UP000646484">
    <property type="component" value="Unassembled WGS sequence"/>
</dbReference>
<reference evidence="2 3" key="1">
    <citation type="submission" date="2020-08" db="EMBL/GenBank/DDBJ databases">
        <title>Genome public.</title>
        <authorList>
            <person name="Liu C."/>
            <person name="Sun Q."/>
        </authorList>
    </citation>
    <scope>NUCLEOTIDE SEQUENCE [LARGE SCALE GENOMIC DNA]</scope>
    <source>
        <strain evidence="2 3">NSJ-56</strain>
    </source>
</reference>